<dbReference type="FunFam" id="3.40.50.300:FF:000477">
    <property type="entry name" value="UvrABC system protein B"/>
    <property type="match status" value="1"/>
</dbReference>
<keyword evidence="10 13" id="KW-0742">SOS response</keyword>
<dbReference type="GO" id="GO:0005737">
    <property type="term" value="C:cytoplasm"/>
    <property type="evidence" value="ECO:0007669"/>
    <property type="project" value="UniProtKB-SubCell"/>
</dbReference>
<comment type="subcellular location">
    <subcellularLocation>
        <location evidence="1 13 14">Cytoplasm</location>
    </subcellularLocation>
</comment>
<dbReference type="SUPFAM" id="SSF52540">
    <property type="entry name" value="P-loop containing nucleoside triphosphate hydrolases"/>
    <property type="match status" value="2"/>
</dbReference>
<proteinExistence type="inferred from homology"/>
<dbReference type="Pfam" id="PF04851">
    <property type="entry name" value="ResIII"/>
    <property type="match status" value="1"/>
</dbReference>
<dbReference type="FunFam" id="3.40.50.300:FF:000257">
    <property type="entry name" value="UvrABC system protein B"/>
    <property type="match status" value="1"/>
</dbReference>
<feature type="domain" description="Helicase C-terminal" evidence="18">
    <location>
        <begin position="434"/>
        <end position="596"/>
    </location>
</feature>
<dbReference type="PROSITE" id="PS50151">
    <property type="entry name" value="UVR"/>
    <property type="match status" value="1"/>
</dbReference>
<evidence type="ECO:0000256" key="7">
    <source>
        <dbReference type="ARBA" id="ARBA00022840"/>
    </source>
</evidence>
<feature type="domain" description="UVR" evidence="16">
    <location>
        <begin position="635"/>
        <end position="670"/>
    </location>
</feature>
<sequence length="677" mass="77428">MKKNNKPFILHSDFKPSGDQPTAIAKLVENLNDGLAHQTLLGVTGSGKTFTIANVIAQLNRPAMIFAPNKTLAAQLYAEMKAFFPENAVEYFVSYYDYYQPEAYVPASDTFIEKDASINDQIEQMRLSATKSFLERRDTIVVTSVSAIYGLGDPDSYLKMMLHLQTGAIIDQREILSHLAALQYTRNDHAFQRGTFRVHGEVIDIFPAESDDVALRVELFDEEIERLSLFDPLTNRSFGAVPRYTVYPKTHYVTPRERILEAIEQIKQELVQRREYFIKENKLLEEQRITQRTQFDIEMMNELGYCSGIENYSRYLSGRKEGEPPPTLFDYIPNDGLLIIDESHVTVPQIGGMYRGDRSRKETLVEYGFRLPSALDNRPLRFEEFERLAPQTIYVSATPGPYELEKSGDEIIDQVVRPTGLLDPEIEVRPVSTQVDDLLSEIRLRVEKNERVLVTTLTKKMAEDLTDYLAEHGVLVRYLHSDIDTVERVEIIRDLRAGEFDVLVGINLLREGLDMPEVSLVAILDADKEGFLRSERSLIQTIGRAARNLNGKAILYADRITPSMQKAIDETERRRQKQQAYNEQHGIVPKALNKKIGEILDIGQSANQKAKKQRLPKAAEPAATYEMLDNAKDLQKQIKHLEQQMYKFAQDLEFEKAAQARDQLHALRDRFMKLQGD</sequence>
<dbReference type="STRING" id="1005058.UMN179_00596"/>
<comment type="domain">
    <text evidence="13">The beta-hairpin motif is involved in DNA binding.</text>
</comment>
<dbReference type="PANTHER" id="PTHR24029:SF0">
    <property type="entry name" value="UVRABC SYSTEM PROTEIN B"/>
    <property type="match status" value="1"/>
</dbReference>
<dbReference type="GO" id="GO:0009381">
    <property type="term" value="F:excinuclease ABC activity"/>
    <property type="evidence" value="ECO:0007669"/>
    <property type="project" value="UniProtKB-UniRule"/>
</dbReference>
<feature type="binding site" evidence="13">
    <location>
        <begin position="42"/>
        <end position="49"/>
    </location>
    <ligand>
        <name>ATP</name>
        <dbReference type="ChEBI" id="CHEBI:30616"/>
    </ligand>
</feature>
<dbReference type="PROSITE" id="PS51192">
    <property type="entry name" value="HELICASE_ATP_BIND_1"/>
    <property type="match status" value="1"/>
</dbReference>
<dbReference type="GO" id="GO:0009380">
    <property type="term" value="C:excinuclease repair complex"/>
    <property type="evidence" value="ECO:0007669"/>
    <property type="project" value="InterPro"/>
</dbReference>
<protein>
    <recommendedName>
        <fullName evidence="12 13">UvrABC system protein B</fullName>
        <shortName evidence="13">Protein UvrB</shortName>
    </recommendedName>
    <alternativeName>
        <fullName evidence="13">Excinuclease ABC subunit B</fullName>
    </alternativeName>
</protein>
<name>F4HD92_GALAU</name>
<feature type="domain" description="Helicase ATP-binding" evidence="17">
    <location>
        <begin position="29"/>
        <end position="186"/>
    </location>
</feature>
<evidence type="ECO:0000256" key="2">
    <source>
        <dbReference type="ARBA" id="ARBA00008533"/>
    </source>
</evidence>
<dbReference type="GO" id="GO:0003677">
    <property type="term" value="F:DNA binding"/>
    <property type="evidence" value="ECO:0007669"/>
    <property type="project" value="UniProtKB-UniRule"/>
</dbReference>
<evidence type="ECO:0000256" key="1">
    <source>
        <dbReference type="ARBA" id="ARBA00004496"/>
    </source>
</evidence>
<dbReference type="RefSeq" id="WP_013745417.1">
    <property type="nucleotide sequence ID" value="NC_015460.1"/>
</dbReference>
<keyword evidence="9 13" id="KW-0234">DNA repair</keyword>
<evidence type="ECO:0000313" key="19">
    <source>
        <dbReference type="EMBL" id="AEC16630.1"/>
    </source>
</evidence>
<dbReference type="InterPro" id="IPR001650">
    <property type="entry name" value="Helicase_C-like"/>
</dbReference>
<dbReference type="KEGG" id="gan:UMN179_00596"/>
<dbReference type="Proteomes" id="UP000006908">
    <property type="component" value="Chromosome"/>
</dbReference>
<dbReference type="Pfam" id="PF02151">
    <property type="entry name" value="UVR"/>
    <property type="match status" value="1"/>
</dbReference>
<dbReference type="InterPro" id="IPR001943">
    <property type="entry name" value="UVR_dom"/>
</dbReference>
<dbReference type="InterPro" id="IPR014001">
    <property type="entry name" value="Helicase_ATP-bd"/>
</dbReference>
<dbReference type="InterPro" id="IPR004807">
    <property type="entry name" value="UvrB"/>
</dbReference>
<dbReference type="HOGENOM" id="CLU_009621_2_1_6"/>
<dbReference type="GO" id="GO:0005524">
    <property type="term" value="F:ATP binding"/>
    <property type="evidence" value="ECO:0007669"/>
    <property type="project" value="UniProtKB-UniRule"/>
</dbReference>
<dbReference type="InterPro" id="IPR036876">
    <property type="entry name" value="UVR_dom_sf"/>
</dbReference>
<dbReference type="Gene3D" id="4.10.860.10">
    <property type="entry name" value="UVR domain"/>
    <property type="match status" value="1"/>
</dbReference>
<dbReference type="PATRIC" id="fig|1005058.3.peg.584"/>
<comment type="function">
    <text evidence="13">The UvrABC repair system catalyzes the recognition and processing of DNA lesions. A damage recognition complex composed of 2 UvrA and 2 UvrB subunits scans DNA for abnormalities. Upon binding of the UvrA(2)B(2) complex to a putative damaged site, the DNA wraps around one UvrB monomer. DNA wrap is dependent on ATP binding by UvrB and probably causes local melting of the DNA helix, facilitating insertion of UvrB beta-hairpin between the DNA strands. Then UvrB probes one DNA strand for the presence of a lesion. If a lesion is found the UvrA subunits dissociate and the UvrB-DNA preincision complex is formed. This complex is subsequently bound by UvrC and the second UvrB is released. If no lesion is found, the DNA wraps around the other UvrB subunit that will check the other stand for damage.</text>
</comment>
<evidence type="ECO:0000256" key="4">
    <source>
        <dbReference type="ARBA" id="ARBA00022741"/>
    </source>
</evidence>
<reference evidence="19 20" key="1">
    <citation type="journal article" date="2011" name="J. Bacteriol.">
        <title>Complete genome sequence of Gallibacterium anatis strain UMN179, isolated from a laying hen with peritonitis.</title>
        <authorList>
            <person name="Johnson T.J."/>
            <person name="Fernandez-Alarcon C."/>
            <person name="Bojesen A.M."/>
            <person name="Nolan L.K."/>
            <person name="Trampel D.W."/>
            <person name="Seemann T."/>
        </authorList>
    </citation>
    <scope>NUCLEOTIDE SEQUENCE [LARGE SCALE GENOMIC DNA]</scope>
    <source>
        <strain evidence="19 20">UMN179</strain>
    </source>
</reference>
<dbReference type="HAMAP" id="MF_00204">
    <property type="entry name" value="UvrB"/>
    <property type="match status" value="1"/>
</dbReference>
<comment type="similarity">
    <text evidence="2 13 14">Belongs to the UvrB family.</text>
</comment>
<evidence type="ECO:0000256" key="10">
    <source>
        <dbReference type="ARBA" id="ARBA00023236"/>
    </source>
</evidence>
<evidence type="ECO:0000256" key="15">
    <source>
        <dbReference type="SAM" id="Coils"/>
    </source>
</evidence>
<dbReference type="InterPro" id="IPR027417">
    <property type="entry name" value="P-loop_NTPase"/>
</dbReference>
<evidence type="ECO:0000256" key="13">
    <source>
        <dbReference type="HAMAP-Rule" id="MF_00204"/>
    </source>
</evidence>
<dbReference type="SUPFAM" id="SSF46600">
    <property type="entry name" value="C-terminal UvrC-binding domain of UvrB"/>
    <property type="match status" value="1"/>
</dbReference>
<accession>F4HD92</accession>
<keyword evidence="6 13" id="KW-0228">DNA excision</keyword>
<evidence type="ECO:0000259" key="18">
    <source>
        <dbReference type="PROSITE" id="PS51194"/>
    </source>
</evidence>
<organism evidence="19 20">
    <name type="scientific">Gallibacterium anatis (strain UMN179)</name>
    <name type="common">Pasteurella anatis</name>
    <dbReference type="NCBI Taxonomy" id="1005058"/>
    <lineage>
        <taxon>Bacteria</taxon>
        <taxon>Pseudomonadati</taxon>
        <taxon>Pseudomonadota</taxon>
        <taxon>Gammaproteobacteria</taxon>
        <taxon>Pasteurellales</taxon>
        <taxon>Pasteurellaceae</taxon>
        <taxon>Gallibacterium</taxon>
    </lineage>
</organism>
<dbReference type="PROSITE" id="PS51194">
    <property type="entry name" value="HELICASE_CTER"/>
    <property type="match status" value="1"/>
</dbReference>
<dbReference type="GO" id="GO:0016887">
    <property type="term" value="F:ATP hydrolysis activity"/>
    <property type="evidence" value="ECO:0007669"/>
    <property type="project" value="InterPro"/>
</dbReference>
<evidence type="ECO:0000259" key="17">
    <source>
        <dbReference type="PROSITE" id="PS51192"/>
    </source>
</evidence>
<keyword evidence="15" id="KW-0175">Coiled coil</keyword>
<dbReference type="CDD" id="cd18790">
    <property type="entry name" value="SF2_C_UvrB"/>
    <property type="match status" value="1"/>
</dbReference>
<comment type="subunit">
    <text evidence="11 13 14">Forms a heterotetramer with UvrA during the search for lesions. Interacts with UvrC in an incision complex.</text>
</comment>
<dbReference type="Pfam" id="PF00271">
    <property type="entry name" value="Helicase_C"/>
    <property type="match status" value="1"/>
</dbReference>
<dbReference type="InterPro" id="IPR006935">
    <property type="entry name" value="Helicase/UvrB_N"/>
</dbReference>
<evidence type="ECO:0000256" key="5">
    <source>
        <dbReference type="ARBA" id="ARBA00022763"/>
    </source>
</evidence>
<evidence type="ECO:0000256" key="12">
    <source>
        <dbReference type="ARBA" id="ARBA00029504"/>
    </source>
</evidence>
<keyword evidence="7 13" id="KW-0067">ATP-binding</keyword>
<dbReference type="EMBL" id="CP002667">
    <property type="protein sequence ID" value="AEC16630.1"/>
    <property type="molecule type" value="Genomic_DNA"/>
</dbReference>
<evidence type="ECO:0000256" key="3">
    <source>
        <dbReference type="ARBA" id="ARBA00022490"/>
    </source>
</evidence>
<feature type="short sequence motif" description="Beta-hairpin" evidence="13">
    <location>
        <begin position="95"/>
        <end position="118"/>
    </location>
</feature>
<evidence type="ECO:0000256" key="9">
    <source>
        <dbReference type="ARBA" id="ARBA00023204"/>
    </source>
</evidence>
<keyword evidence="4 13" id="KW-0547">Nucleotide-binding</keyword>
<keyword evidence="5 13" id="KW-0227">DNA damage</keyword>
<keyword evidence="8 13" id="KW-0267">Excision nuclease</keyword>
<dbReference type="Pfam" id="PF17757">
    <property type="entry name" value="UvrB_inter"/>
    <property type="match status" value="1"/>
</dbReference>
<dbReference type="CDD" id="cd17916">
    <property type="entry name" value="DEXHc_UvrB"/>
    <property type="match status" value="1"/>
</dbReference>
<feature type="coiled-coil region" evidence="15">
    <location>
        <begin position="624"/>
        <end position="677"/>
    </location>
</feature>
<dbReference type="SMART" id="SM00490">
    <property type="entry name" value="HELICc"/>
    <property type="match status" value="1"/>
</dbReference>
<dbReference type="Pfam" id="PF12344">
    <property type="entry name" value="UvrB"/>
    <property type="match status" value="1"/>
</dbReference>
<evidence type="ECO:0000256" key="6">
    <source>
        <dbReference type="ARBA" id="ARBA00022769"/>
    </source>
</evidence>
<evidence type="ECO:0000259" key="16">
    <source>
        <dbReference type="PROSITE" id="PS50151"/>
    </source>
</evidence>
<dbReference type="PANTHER" id="PTHR24029">
    <property type="entry name" value="UVRABC SYSTEM PROTEIN B"/>
    <property type="match status" value="1"/>
</dbReference>
<keyword evidence="3 13" id="KW-0963">Cytoplasm</keyword>
<dbReference type="Gene3D" id="3.40.50.300">
    <property type="entry name" value="P-loop containing nucleotide triphosphate hydrolases"/>
    <property type="match status" value="3"/>
</dbReference>
<evidence type="ECO:0000256" key="11">
    <source>
        <dbReference type="ARBA" id="ARBA00026033"/>
    </source>
</evidence>
<dbReference type="NCBIfam" id="TIGR00631">
    <property type="entry name" value="uvrb"/>
    <property type="match status" value="1"/>
</dbReference>
<dbReference type="eggNOG" id="COG0556">
    <property type="taxonomic scope" value="Bacteria"/>
</dbReference>
<evidence type="ECO:0000256" key="8">
    <source>
        <dbReference type="ARBA" id="ARBA00022881"/>
    </source>
</evidence>
<dbReference type="SMART" id="SM00487">
    <property type="entry name" value="DEXDc"/>
    <property type="match status" value="1"/>
</dbReference>
<evidence type="ECO:0000313" key="20">
    <source>
        <dbReference type="Proteomes" id="UP000006908"/>
    </source>
</evidence>
<gene>
    <name evidence="13" type="primary">uvrB</name>
    <name evidence="19" type="ordered locus">UMN179_00596</name>
</gene>
<dbReference type="GO" id="GO:0009432">
    <property type="term" value="P:SOS response"/>
    <property type="evidence" value="ECO:0007669"/>
    <property type="project" value="UniProtKB-UniRule"/>
</dbReference>
<evidence type="ECO:0000256" key="14">
    <source>
        <dbReference type="RuleBase" id="RU003587"/>
    </source>
</evidence>
<dbReference type="InterPro" id="IPR024759">
    <property type="entry name" value="UvrB_YAD/RRR_dom"/>
</dbReference>
<dbReference type="AlphaFoldDB" id="F4HD92"/>
<dbReference type="NCBIfam" id="NF003673">
    <property type="entry name" value="PRK05298.1"/>
    <property type="match status" value="1"/>
</dbReference>
<dbReference type="InterPro" id="IPR041471">
    <property type="entry name" value="UvrB_inter"/>
</dbReference>
<dbReference type="GO" id="GO:0006289">
    <property type="term" value="P:nucleotide-excision repair"/>
    <property type="evidence" value="ECO:0007669"/>
    <property type="project" value="UniProtKB-UniRule"/>
</dbReference>